<dbReference type="EMBL" id="CP045227">
    <property type="protein sequence ID" value="QFS49560.1"/>
    <property type="molecule type" value="Genomic_DNA"/>
</dbReference>
<sequence>MLPERELSTIFEIAKALFESIDLENRSIRLLGISLSNLDNAKQTQVIQLPLFENADITWE</sequence>
<dbReference type="KEGG" id="nsh:GXM_07054"/>
<evidence type="ECO:0000313" key="3">
    <source>
        <dbReference type="Proteomes" id="UP000326678"/>
    </source>
</evidence>
<dbReference type="Gene3D" id="3.30.1490.100">
    <property type="entry name" value="DNA polymerase, Y-family, little finger domain"/>
    <property type="match status" value="1"/>
</dbReference>
<proteinExistence type="predicted"/>
<feature type="domain" description="DNA polymerase Y-family little finger" evidence="1">
    <location>
        <begin position="6"/>
        <end position="45"/>
    </location>
</feature>
<dbReference type="RefSeq" id="WP_225892652.1">
    <property type="nucleotide sequence ID" value="NZ_CP045227.1"/>
</dbReference>
<evidence type="ECO:0000313" key="2">
    <source>
        <dbReference type="EMBL" id="QFS49560.1"/>
    </source>
</evidence>
<name>A0A5P8WA57_9NOSO</name>
<dbReference type="AlphaFoldDB" id="A0A5P8WA57"/>
<dbReference type="InterPro" id="IPR036775">
    <property type="entry name" value="DNA_pol_Y-fam_lit_finger_sf"/>
</dbReference>
<evidence type="ECO:0000259" key="1">
    <source>
        <dbReference type="Pfam" id="PF11799"/>
    </source>
</evidence>
<protein>
    <submittedName>
        <fullName evidence="2">DNA polymerase IV</fullName>
    </submittedName>
</protein>
<dbReference type="GO" id="GO:0003684">
    <property type="term" value="F:damaged DNA binding"/>
    <property type="evidence" value="ECO:0007669"/>
    <property type="project" value="InterPro"/>
</dbReference>
<dbReference type="GO" id="GO:0006281">
    <property type="term" value="P:DNA repair"/>
    <property type="evidence" value="ECO:0007669"/>
    <property type="project" value="InterPro"/>
</dbReference>
<accession>A0A5P8WA57</accession>
<dbReference type="InterPro" id="IPR017961">
    <property type="entry name" value="DNA_pol_Y-fam_little_finger"/>
</dbReference>
<dbReference type="SUPFAM" id="SSF100879">
    <property type="entry name" value="Lesion bypass DNA polymerase (Y-family), little finger domain"/>
    <property type="match status" value="1"/>
</dbReference>
<keyword evidence="3" id="KW-1185">Reference proteome</keyword>
<dbReference type="Proteomes" id="UP000326678">
    <property type="component" value="Chromosome Gxm2"/>
</dbReference>
<organism evidence="2 3">
    <name type="scientific">Nostoc sphaeroides CCNUC1</name>
    <dbReference type="NCBI Taxonomy" id="2653204"/>
    <lineage>
        <taxon>Bacteria</taxon>
        <taxon>Bacillati</taxon>
        <taxon>Cyanobacteriota</taxon>
        <taxon>Cyanophyceae</taxon>
        <taxon>Nostocales</taxon>
        <taxon>Nostocaceae</taxon>
        <taxon>Nostoc</taxon>
    </lineage>
</organism>
<gene>
    <name evidence="2" type="ORF">GXM_07054</name>
</gene>
<reference evidence="2 3" key="1">
    <citation type="submission" date="2019-10" db="EMBL/GenBank/DDBJ databases">
        <title>Genomic and transcriptomic insights into the perfect genentic adaptation of a filamentous nitrogen-fixing cyanobacterium to rice fields.</title>
        <authorList>
            <person name="Chen Z."/>
        </authorList>
    </citation>
    <scope>NUCLEOTIDE SEQUENCE [LARGE SCALE GENOMIC DNA]</scope>
    <source>
        <strain evidence="2">CCNUC1</strain>
    </source>
</reference>
<dbReference type="Pfam" id="PF11799">
    <property type="entry name" value="IMS_C"/>
    <property type="match status" value="1"/>
</dbReference>